<comment type="caution">
    <text evidence="2">The sequence shown here is derived from an EMBL/GenBank/DDBJ whole genome shotgun (WGS) entry which is preliminary data.</text>
</comment>
<dbReference type="EMBL" id="JAIQCV010000008">
    <property type="protein sequence ID" value="KAH1072567.1"/>
    <property type="molecule type" value="Genomic_DNA"/>
</dbReference>
<sequence length="82" mass="8891">MLSCHSLTFLPSKHCDLIIYVCILLHMALLIVSSWLNFHCILGSLRKASILILSGQLASPQAKMVVLAASILSKSGKGEFHA</sequence>
<accession>A0A9D3V579</accession>
<keyword evidence="1" id="KW-0812">Transmembrane</keyword>
<feature type="transmembrane region" description="Helical" evidence="1">
    <location>
        <begin position="17"/>
        <end position="38"/>
    </location>
</feature>
<proteinExistence type="predicted"/>
<evidence type="ECO:0000313" key="3">
    <source>
        <dbReference type="Proteomes" id="UP000828251"/>
    </source>
</evidence>
<name>A0A9D3V579_9ROSI</name>
<keyword evidence="3" id="KW-1185">Reference proteome</keyword>
<keyword evidence="1" id="KW-1133">Transmembrane helix</keyword>
<dbReference type="AlphaFoldDB" id="A0A9D3V579"/>
<protein>
    <submittedName>
        <fullName evidence="2">Uncharacterized protein</fullName>
    </submittedName>
</protein>
<reference evidence="2 3" key="1">
    <citation type="journal article" date="2021" name="Plant Biotechnol. J.">
        <title>Multi-omics assisted identification of the key and species-specific regulatory components of drought-tolerant mechanisms in Gossypium stocksii.</title>
        <authorList>
            <person name="Yu D."/>
            <person name="Ke L."/>
            <person name="Zhang D."/>
            <person name="Wu Y."/>
            <person name="Sun Y."/>
            <person name="Mei J."/>
            <person name="Sun J."/>
            <person name="Sun Y."/>
        </authorList>
    </citation>
    <scope>NUCLEOTIDE SEQUENCE [LARGE SCALE GENOMIC DNA]</scope>
    <source>
        <strain evidence="3">cv. E1</strain>
        <tissue evidence="2">Leaf</tissue>
    </source>
</reference>
<dbReference type="Proteomes" id="UP000828251">
    <property type="component" value="Unassembled WGS sequence"/>
</dbReference>
<evidence type="ECO:0000256" key="1">
    <source>
        <dbReference type="SAM" id="Phobius"/>
    </source>
</evidence>
<evidence type="ECO:0000313" key="2">
    <source>
        <dbReference type="EMBL" id="KAH1072567.1"/>
    </source>
</evidence>
<organism evidence="2 3">
    <name type="scientific">Gossypium stocksii</name>
    <dbReference type="NCBI Taxonomy" id="47602"/>
    <lineage>
        <taxon>Eukaryota</taxon>
        <taxon>Viridiplantae</taxon>
        <taxon>Streptophyta</taxon>
        <taxon>Embryophyta</taxon>
        <taxon>Tracheophyta</taxon>
        <taxon>Spermatophyta</taxon>
        <taxon>Magnoliopsida</taxon>
        <taxon>eudicotyledons</taxon>
        <taxon>Gunneridae</taxon>
        <taxon>Pentapetalae</taxon>
        <taxon>rosids</taxon>
        <taxon>malvids</taxon>
        <taxon>Malvales</taxon>
        <taxon>Malvaceae</taxon>
        <taxon>Malvoideae</taxon>
        <taxon>Gossypium</taxon>
    </lineage>
</organism>
<keyword evidence="1" id="KW-0472">Membrane</keyword>
<gene>
    <name evidence="2" type="ORF">J1N35_024895</name>
</gene>